<dbReference type="EMBL" id="BMAW01070497">
    <property type="protein sequence ID" value="GFT73569.1"/>
    <property type="molecule type" value="Genomic_DNA"/>
</dbReference>
<proteinExistence type="predicted"/>
<keyword evidence="2" id="KW-1185">Reference proteome</keyword>
<reference evidence="1" key="1">
    <citation type="submission" date="2020-08" db="EMBL/GenBank/DDBJ databases">
        <title>Multicomponent nature underlies the extraordinary mechanical properties of spider dragline silk.</title>
        <authorList>
            <person name="Kono N."/>
            <person name="Nakamura H."/>
            <person name="Mori M."/>
            <person name="Yoshida Y."/>
            <person name="Ohtoshi R."/>
            <person name="Malay A.D."/>
            <person name="Moran D.A.P."/>
            <person name="Tomita M."/>
            <person name="Numata K."/>
            <person name="Arakawa K."/>
        </authorList>
    </citation>
    <scope>NUCLEOTIDE SEQUENCE</scope>
</reference>
<gene>
    <name evidence="1" type="ORF">NPIL_211001</name>
</gene>
<protein>
    <submittedName>
        <fullName evidence="1">Uncharacterized protein</fullName>
    </submittedName>
</protein>
<sequence>MKKLAEKIECSHTTIDKPFKHMDGDYATPTVLSRFGTCLFLPFSNSFKCHARSLVNNDAELRALLDELFDSKPDISIKEVLKILLDSEML</sequence>
<organism evidence="1 2">
    <name type="scientific">Nephila pilipes</name>
    <name type="common">Giant wood spider</name>
    <name type="synonym">Nephila maculata</name>
    <dbReference type="NCBI Taxonomy" id="299642"/>
    <lineage>
        <taxon>Eukaryota</taxon>
        <taxon>Metazoa</taxon>
        <taxon>Ecdysozoa</taxon>
        <taxon>Arthropoda</taxon>
        <taxon>Chelicerata</taxon>
        <taxon>Arachnida</taxon>
        <taxon>Araneae</taxon>
        <taxon>Araneomorphae</taxon>
        <taxon>Entelegynae</taxon>
        <taxon>Araneoidea</taxon>
        <taxon>Nephilidae</taxon>
        <taxon>Nephila</taxon>
    </lineage>
</organism>
<evidence type="ECO:0000313" key="2">
    <source>
        <dbReference type="Proteomes" id="UP000887013"/>
    </source>
</evidence>
<name>A0A8X6PIY9_NEPPI</name>
<comment type="caution">
    <text evidence="1">The sequence shown here is derived from an EMBL/GenBank/DDBJ whole genome shotgun (WGS) entry which is preliminary data.</text>
</comment>
<accession>A0A8X6PIY9</accession>
<dbReference type="AlphaFoldDB" id="A0A8X6PIY9"/>
<dbReference type="Proteomes" id="UP000887013">
    <property type="component" value="Unassembled WGS sequence"/>
</dbReference>
<evidence type="ECO:0000313" key="1">
    <source>
        <dbReference type="EMBL" id="GFT73569.1"/>
    </source>
</evidence>